<dbReference type="SMART" id="SM00899">
    <property type="entry name" value="FeoA"/>
    <property type="match status" value="1"/>
</dbReference>
<evidence type="ECO:0000313" key="5">
    <source>
        <dbReference type="Proteomes" id="UP000070572"/>
    </source>
</evidence>
<evidence type="ECO:0000256" key="1">
    <source>
        <dbReference type="ARBA" id="ARBA00023004"/>
    </source>
</evidence>
<evidence type="ECO:0000313" key="4">
    <source>
        <dbReference type="EMBL" id="PMB90304.1"/>
    </source>
</evidence>
<proteinExistence type="predicted"/>
<gene>
    <name evidence="4" type="ORF">CJ240_00730</name>
    <name evidence="3" type="ORF">HMPREF1862_00779</name>
</gene>
<name>A0AB34WZR4_9ACTO</name>
<dbReference type="Proteomes" id="UP000243201">
    <property type="component" value="Unassembled WGS sequence"/>
</dbReference>
<feature type="domain" description="Ferrous iron transporter FeoA-like" evidence="2">
    <location>
        <begin position="1"/>
        <end position="70"/>
    </location>
</feature>
<dbReference type="RefSeq" id="WP_060920328.1">
    <property type="nucleotide sequence ID" value="NZ_CAUPGC010000005.1"/>
</dbReference>
<organism evidence="3 5">
    <name type="scientific">Varibaculum cambriense</name>
    <dbReference type="NCBI Taxonomy" id="184870"/>
    <lineage>
        <taxon>Bacteria</taxon>
        <taxon>Bacillati</taxon>
        <taxon>Actinomycetota</taxon>
        <taxon>Actinomycetes</taxon>
        <taxon>Actinomycetales</taxon>
        <taxon>Actinomycetaceae</taxon>
        <taxon>Varibaculum</taxon>
    </lineage>
</organism>
<dbReference type="GO" id="GO:0046914">
    <property type="term" value="F:transition metal ion binding"/>
    <property type="evidence" value="ECO:0007669"/>
    <property type="project" value="InterPro"/>
</dbReference>
<dbReference type="Gene3D" id="2.30.30.90">
    <property type="match status" value="1"/>
</dbReference>
<dbReference type="InterPro" id="IPR008988">
    <property type="entry name" value="Transcriptional_repressor_C"/>
</dbReference>
<comment type="caution">
    <text evidence="3">The sequence shown here is derived from an EMBL/GenBank/DDBJ whole genome shotgun (WGS) entry which is preliminary data.</text>
</comment>
<evidence type="ECO:0000313" key="3">
    <source>
        <dbReference type="EMBL" id="KXB81056.1"/>
    </source>
</evidence>
<evidence type="ECO:0000313" key="6">
    <source>
        <dbReference type="Proteomes" id="UP000243201"/>
    </source>
</evidence>
<reference evidence="4 6" key="2">
    <citation type="submission" date="2017-09" db="EMBL/GenBank/DDBJ databases">
        <title>Bacterial strain isolated from the female urinary microbiota.</title>
        <authorList>
            <person name="Thomas-White K."/>
            <person name="Kumar N."/>
            <person name="Forster S."/>
            <person name="Putonti C."/>
            <person name="Lawley T."/>
            <person name="Wolfe A.J."/>
        </authorList>
    </citation>
    <scope>NUCLEOTIDE SEQUENCE [LARGE SCALE GENOMIC DNA]</scope>
    <source>
        <strain evidence="4 6">UMB0744</strain>
    </source>
</reference>
<keyword evidence="6" id="KW-1185">Reference proteome</keyword>
<dbReference type="AlphaFoldDB" id="A0AB34WZR4"/>
<evidence type="ECO:0000259" key="2">
    <source>
        <dbReference type="SMART" id="SM00899"/>
    </source>
</evidence>
<dbReference type="Pfam" id="PF04023">
    <property type="entry name" value="FeoA"/>
    <property type="match status" value="1"/>
</dbReference>
<dbReference type="EMBL" id="PNGC01000001">
    <property type="protein sequence ID" value="PMB90304.1"/>
    <property type="molecule type" value="Genomic_DNA"/>
</dbReference>
<dbReference type="InterPro" id="IPR038157">
    <property type="entry name" value="FeoA_core_dom"/>
</dbReference>
<accession>A0AB34WZR4</accession>
<dbReference type="SUPFAM" id="SSF50037">
    <property type="entry name" value="C-terminal domain of transcriptional repressors"/>
    <property type="match status" value="1"/>
</dbReference>
<sequence>MNLLEAVEGETYIVKDIATDDPEMDSFLFRLGCYSGQEITVISRKRKMCIVVIKDSRYSIDNQIAEAIMI</sequence>
<dbReference type="InterPro" id="IPR007167">
    <property type="entry name" value="Fe-transptr_FeoA-like"/>
</dbReference>
<protein>
    <submittedName>
        <fullName evidence="3">FeoA domain protein</fullName>
    </submittedName>
    <submittedName>
        <fullName evidence="4">Ferrous iron transport protein A</fullName>
    </submittedName>
</protein>
<reference evidence="3 5" key="1">
    <citation type="submission" date="2016-01" db="EMBL/GenBank/DDBJ databases">
        <authorList>
            <person name="Mitreva M."/>
            <person name="Pepin K.H."/>
            <person name="Mihindukulasuriya K.A."/>
            <person name="Fulton R."/>
            <person name="Fronick C."/>
            <person name="O'Laughlin M."/>
            <person name="Miner T."/>
            <person name="Herter B."/>
            <person name="Rosa B.A."/>
            <person name="Cordes M."/>
            <person name="Tomlinson C."/>
            <person name="Wollam A."/>
            <person name="Palsikar V.B."/>
            <person name="Mardis E.R."/>
            <person name="Wilson R.K."/>
        </authorList>
    </citation>
    <scope>NUCLEOTIDE SEQUENCE [LARGE SCALE GENOMIC DNA]</scope>
    <source>
        <strain evidence="3 5">DNF00696</strain>
    </source>
</reference>
<keyword evidence="1" id="KW-0408">Iron</keyword>
<dbReference type="Proteomes" id="UP000070572">
    <property type="component" value="Unassembled WGS sequence"/>
</dbReference>
<dbReference type="EMBL" id="LSDN01000013">
    <property type="protein sequence ID" value="KXB81056.1"/>
    <property type="molecule type" value="Genomic_DNA"/>
</dbReference>